<evidence type="ECO:0000313" key="2">
    <source>
        <dbReference type="Proteomes" id="UP000004506"/>
    </source>
</evidence>
<protein>
    <submittedName>
        <fullName evidence="1">RHS repeat-associated core domain protein</fullName>
    </submittedName>
</protein>
<dbReference type="NCBIfam" id="TIGR03696">
    <property type="entry name" value="Rhs_assc_core"/>
    <property type="match status" value="1"/>
</dbReference>
<reference evidence="2" key="2">
    <citation type="submission" date="2008-04" db="EMBL/GenBank/DDBJ databases">
        <title>Draft genome sequence of Providencia stuartii(ATCC 25827).</title>
        <authorList>
            <person name="Sudarsanam P."/>
            <person name="Ley R."/>
            <person name="Guruge J."/>
            <person name="Turnbaugh P.J."/>
            <person name="Mahowald M."/>
            <person name="Liep D."/>
            <person name="Gordon J."/>
        </authorList>
    </citation>
    <scope>NUCLEOTIDE SEQUENCE [LARGE SCALE GENOMIC DNA]</scope>
    <source>
        <strain evidence="2">ATCC 25827</strain>
    </source>
</reference>
<comment type="caution">
    <text evidence="1">The sequence shown here is derived from an EMBL/GenBank/DDBJ whole genome shotgun (WGS) entry which is preliminary data.</text>
</comment>
<reference evidence="2" key="1">
    <citation type="submission" date="2008-04" db="EMBL/GenBank/DDBJ databases">
        <title>Draft genome sequence of Providencia stuartii (ATCC 25827).</title>
        <authorList>
            <person name="Sudarsanam P."/>
            <person name="Ley R."/>
            <person name="Guruge J."/>
            <person name="Turnbaugh P.J."/>
            <person name="Mahowald M."/>
            <person name="Liep D."/>
            <person name="Gordon J."/>
        </authorList>
    </citation>
    <scope>NUCLEOTIDE SEQUENCE [LARGE SCALE GENOMIC DNA]</scope>
    <source>
        <strain evidence="2">ATCC 25827</strain>
    </source>
</reference>
<dbReference type="Proteomes" id="UP000004506">
    <property type="component" value="Unassembled WGS sequence"/>
</dbReference>
<dbReference type="EMBL" id="ABJD02000080">
    <property type="protein sequence ID" value="EDU61171.1"/>
    <property type="molecule type" value="Genomic_DNA"/>
</dbReference>
<reference evidence="1 2" key="3">
    <citation type="submission" date="2008-05" db="EMBL/GenBank/DDBJ databases">
        <authorList>
            <person name="Fulton L."/>
            <person name="Clifton S."/>
            <person name="Fulton B."/>
            <person name="Xu J."/>
            <person name="Minx P."/>
            <person name="Pepin K.H."/>
            <person name="Johnson M."/>
            <person name="Thiruvilangam P."/>
            <person name="Bhonagiri V."/>
            <person name="Nash W.E."/>
            <person name="Mardis E.R."/>
            <person name="Wilson R.K."/>
        </authorList>
    </citation>
    <scope>NUCLEOTIDE SEQUENCE [LARGE SCALE GENOMIC DNA]</scope>
    <source>
        <strain evidence="1 2">ATCC 25827</strain>
    </source>
</reference>
<dbReference type="InterPro" id="IPR022385">
    <property type="entry name" value="Rhs_assc_core"/>
</dbReference>
<dbReference type="PANTHER" id="PTHR32305">
    <property type="match status" value="1"/>
</dbReference>
<gene>
    <name evidence="1" type="ORF">PROSTU_00813</name>
</gene>
<dbReference type="RefSeq" id="WP_004917067.1">
    <property type="nucleotide sequence ID" value="NZ_DS607659.1"/>
</dbReference>
<proteinExistence type="predicted"/>
<dbReference type="InterPro" id="IPR050708">
    <property type="entry name" value="T6SS_VgrG/RHS"/>
</dbReference>
<dbReference type="AlphaFoldDB" id="A0AA87CSP9"/>
<evidence type="ECO:0000313" key="1">
    <source>
        <dbReference type="EMBL" id="EDU61171.1"/>
    </source>
</evidence>
<dbReference type="PANTHER" id="PTHR32305:SF15">
    <property type="entry name" value="PROTEIN RHSA-RELATED"/>
    <property type="match status" value="1"/>
</dbReference>
<dbReference type="Gene3D" id="2.180.10.10">
    <property type="entry name" value="RHS repeat-associated core"/>
    <property type="match status" value="1"/>
</dbReference>
<sequence length="330" mass="38138">MGIIDHIRQLQFQGWQYRHDAYGNVISRGHPNQVKQTYQYDGDNRLVIAQTSDMKAQYHYDALGRRIHKVVESRAHGKLTRHETHFVWQGLRLLQEQDINTGKCQTYCYEEHGSYTPLDVTNEQGNTVWSGKYERFGFVRSSPLSFYSDPDRKMESFEQNLRYAGQYFDNETGLHFNTFRFYDPQIGRFIMPDPIGLLGGMNLYAYAPNPMSWVDPFGLMTLYRGMNISEYESLMKTGTWTSPPNALEGKWFATTYDNAVIWGNKMGHGGDTFKVVQINVPDEIAKKWHFDPHLDSIGPARFATLDDLNNSNVKITWSKNVTAKGNQRCI</sequence>
<name>A0AA87CSP9_PROST</name>
<accession>A0AA87CSP9</accession>
<organism evidence="1 2">
    <name type="scientific">Providencia stuartii ATCC 25827</name>
    <dbReference type="NCBI Taxonomy" id="471874"/>
    <lineage>
        <taxon>Bacteria</taxon>
        <taxon>Pseudomonadati</taxon>
        <taxon>Pseudomonadota</taxon>
        <taxon>Gammaproteobacteria</taxon>
        <taxon>Enterobacterales</taxon>
        <taxon>Morganellaceae</taxon>
        <taxon>Providencia</taxon>
    </lineage>
</organism>